<dbReference type="InterPro" id="IPR036661">
    <property type="entry name" value="Luciferase-like_sf"/>
</dbReference>
<keyword evidence="4 7" id="KW-0288">FMN</keyword>
<comment type="catalytic activity">
    <reaction evidence="7">
        <text>an alkanesulfonate + FMNH2 + O2 = an aldehyde + FMN + sulfite + H2O + 2 H(+)</text>
        <dbReference type="Rhea" id="RHEA:23064"/>
        <dbReference type="ChEBI" id="CHEBI:15377"/>
        <dbReference type="ChEBI" id="CHEBI:15378"/>
        <dbReference type="ChEBI" id="CHEBI:15379"/>
        <dbReference type="ChEBI" id="CHEBI:17359"/>
        <dbReference type="ChEBI" id="CHEBI:17478"/>
        <dbReference type="ChEBI" id="CHEBI:57618"/>
        <dbReference type="ChEBI" id="CHEBI:58210"/>
        <dbReference type="ChEBI" id="CHEBI:134249"/>
        <dbReference type="EC" id="1.14.14.5"/>
    </reaction>
</comment>
<dbReference type="EC" id="1.14.14.5" evidence="2 7"/>
<keyword evidence="5 7" id="KW-0560">Oxidoreductase</keyword>
<comment type="function">
    <text evidence="7">Catalyzes the desulfonation of aliphatic sulfonates.</text>
</comment>
<dbReference type="OrthoDB" id="9814695at2"/>
<dbReference type="SUPFAM" id="SSF51679">
    <property type="entry name" value="Bacterial luciferase-like"/>
    <property type="match status" value="1"/>
</dbReference>
<organism evidence="10 11">
    <name type="scientific">Paracoccus limosus</name>
    <dbReference type="NCBI Taxonomy" id="913252"/>
    <lineage>
        <taxon>Bacteria</taxon>
        <taxon>Pseudomonadati</taxon>
        <taxon>Pseudomonadota</taxon>
        <taxon>Alphaproteobacteria</taxon>
        <taxon>Rhodobacterales</taxon>
        <taxon>Paracoccaceae</taxon>
        <taxon>Paracoccus</taxon>
    </lineage>
</organism>
<evidence type="ECO:0000259" key="9">
    <source>
        <dbReference type="Pfam" id="PF00296"/>
    </source>
</evidence>
<dbReference type="NCBIfam" id="TIGR03565">
    <property type="entry name" value="alk_sulf_monoox"/>
    <property type="match status" value="1"/>
</dbReference>
<dbReference type="InterPro" id="IPR011251">
    <property type="entry name" value="Luciferase-like_dom"/>
</dbReference>
<evidence type="ECO:0000256" key="6">
    <source>
        <dbReference type="ARBA" id="ARBA00023033"/>
    </source>
</evidence>
<dbReference type="Pfam" id="PF00296">
    <property type="entry name" value="Bac_luciferase"/>
    <property type="match status" value="1"/>
</dbReference>
<keyword evidence="3 7" id="KW-0285">Flavoprotein</keyword>
<evidence type="ECO:0000256" key="1">
    <source>
        <dbReference type="ARBA" id="ARBA00007044"/>
    </source>
</evidence>
<evidence type="ECO:0000256" key="2">
    <source>
        <dbReference type="ARBA" id="ARBA00012113"/>
    </source>
</evidence>
<evidence type="ECO:0000256" key="4">
    <source>
        <dbReference type="ARBA" id="ARBA00022643"/>
    </source>
</evidence>
<dbReference type="Proteomes" id="UP000442533">
    <property type="component" value="Unassembled WGS sequence"/>
</dbReference>
<reference evidence="10 11" key="1">
    <citation type="submission" date="2019-11" db="EMBL/GenBank/DDBJ databases">
        <authorList>
            <person name="Dong K."/>
        </authorList>
    </citation>
    <scope>NUCLEOTIDE SEQUENCE [LARGE SCALE GENOMIC DNA]</scope>
    <source>
        <strain evidence="10 11">JCM 17370</strain>
    </source>
</reference>
<feature type="domain" description="Luciferase-like" evidence="9">
    <location>
        <begin position="10"/>
        <end position="331"/>
    </location>
</feature>
<dbReference type="GO" id="GO:0046306">
    <property type="term" value="P:alkanesulfonate catabolic process"/>
    <property type="evidence" value="ECO:0007669"/>
    <property type="project" value="TreeGrafter"/>
</dbReference>
<evidence type="ECO:0000256" key="7">
    <source>
        <dbReference type="HAMAP-Rule" id="MF_01229"/>
    </source>
</evidence>
<sequence>MSTAIPESIRVFWFLPTHGDSRFLGTSEGARAVNLPYLRQIAQAADSLGYYGVLLPTGRSCEDSWVTAAALASQTERLRFLVAVRPGLQSPTLAARMTATLDRLSGGRVLINVVTGGDPVENAGDGIHLSHEERYEVTQEFLTVYKALLAGETVNFHGKHLQIDEGKLLFPTVQKNGPPLYFGGSSEAANGVAARQVDKYLTWGEPPEQVRAKVEAVRRLAEAEGRELSFGIRLHVIVRDTNAEAWEAANSLISRVDDETIAKAQANFARMDSEGQRRMAALHGGRRDRLEISPNLWAGVGLVRSGAGTALVGDAATVAERIDEYRRIGIDSFILSGYPHLEEAYSFGERVLPLLPLASDQARPRQSAQDPFGETVGNDFRPFRPDNRQQRPVLVAGG</sequence>
<dbReference type="RefSeq" id="WP_155065066.1">
    <property type="nucleotide sequence ID" value="NZ_WMIF01000018.1"/>
</dbReference>
<evidence type="ECO:0000313" key="11">
    <source>
        <dbReference type="Proteomes" id="UP000442533"/>
    </source>
</evidence>
<feature type="region of interest" description="Disordered" evidence="8">
    <location>
        <begin position="362"/>
        <end position="398"/>
    </location>
</feature>
<name>A0A844HA15_9RHOB</name>
<dbReference type="PANTHER" id="PTHR42847:SF4">
    <property type="entry name" value="ALKANESULFONATE MONOOXYGENASE-RELATED"/>
    <property type="match status" value="1"/>
</dbReference>
<dbReference type="CDD" id="cd01094">
    <property type="entry name" value="Alkanesulfonate_monoxygenase"/>
    <property type="match status" value="1"/>
</dbReference>
<dbReference type="Gene3D" id="3.20.20.30">
    <property type="entry name" value="Luciferase-like domain"/>
    <property type="match status" value="1"/>
</dbReference>
<gene>
    <name evidence="7 10" type="primary">ssuD</name>
    <name evidence="10" type="ORF">GL279_12990</name>
</gene>
<protein>
    <recommendedName>
        <fullName evidence="2 7">Alkanesulfonate monooxygenase</fullName>
        <ecNumber evidence="2 7">1.14.14.5</ecNumber>
    </recommendedName>
    <alternativeName>
        <fullName evidence="7">FMNH2-dependent aliphatic sulfonate monooxygenase</fullName>
    </alternativeName>
</protein>
<comment type="similarity">
    <text evidence="1 7">Belongs to the SsuD family.</text>
</comment>
<evidence type="ECO:0000313" key="10">
    <source>
        <dbReference type="EMBL" id="MTH35517.1"/>
    </source>
</evidence>
<keyword evidence="11" id="KW-1185">Reference proteome</keyword>
<dbReference type="InterPro" id="IPR050172">
    <property type="entry name" value="SsuD_RutA_monooxygenase"/>
</dbReference>
<dbReference type="PANTHER" id="PTHR42847">
    <property type="entry name" value="ALKANESULFONATE MONOOXYGENASE"/>
    <property type="match status" value="1"/>
</dbReference>
<evidence type="ECO:0000256" key="3">
    <source>
        <dbReference type="ARBA" id="ARBA00022630"/>
    </source>
</evidence>
<evidence type="ECO:0000256" key="5">
    <source>
        <dbReference type="ARBA" id="ARBA00023002"/>
    </source>
</evidence>
<keyword evidence="6 7" id="KW-0503">Monooxygenase</keyword>
<comment type="caution">
    <text evidence="10">The sequence shown here is derived from an EMBL/GenBank/DDBJ whole genome shotgun (WGS) entry which is preliminary data.</text>
</comment>
<dbReference type="HAMAP" id="MF_01229">
    <property type="entry name" value="Alkanesulf_monooxygen"/>
    <property type="match status" value="1"/>
</dbReference>
<dbReference type="NCBIfam" id="NF001939">
    <property type="entry name" value="PRK00719.1"/>
    <property type="match status" value="1"/>
</dbReference>
<dbReference type="GO" id="GO:0008726">
    <property type="term" value="F:alkanesulfonate monooxygenase activity"/>
    <property type="evidence" value="ECO:0007669"/>
    <property type="project" value="UniProtKB-UniRule"/>
</dbReference>
<dbReference type="EMBL" id="WMIF01000018">
    <property type="protein sequence ID" value="MTH35517.1"/>
    <property type="molecule type" value="Genomic_DNA"/>
</dbReference>
<dbReference type="InterPro" id="IPR019911">
    <property type="entry name" value="Alkanesulphonate_mOase_FMN-dep"/>
</dbReference>
<evidence type="ECO:0000256" key="8">
    <source>
        <dbReference type="SAM" id="MobiDB-lite"/>
    </source>
</evidence>
<accession>A0A844HA15</accession>
<proteinExistence type="inferred from homology"/>
<dbReference type="AlphaFoldDB" id="A0A844HA15"/>